<gene>
    <name evidence="2" type="ordered locus">Francci3_1103</name>
</gene>
<keyword evidence="3" id="KW-1185">Reference proteome</keyword>
<dbReference type="HOGENOM" id="CLU_1370432_0_0_11"/>
<evidence type="ECO:0000313" key="3">
    <source>
        <dbReference type="Proteomes" id="UP000001937"/>
    </source>
</evidence>
<sequence length="199" mass="21057">MPVTLETSASVRDAALPRVPGQRFSGGGPRPFSDAVHPVDPGQPATHHKIPGRTRPCAATPTSDPAHQPGTLCHQQPGPRPPRGPQPAVTHSDPRCQAPATVKPATPTICEYLQPVDAASSIAPNLTGFHNEIIPDRLENAAPAHSQVSSDHEACLSAAGTWLGPMSVGPPLPAFEVPDPQLRSKFPTFQPIDPYRPIF</sequence>
<proteinExistence type="predicted"/>
<dbReference type="KEGG" id="fra:Francci3_1103"/>
<dbReference type="EMBL" id="CP000249">
    <property type="protein sequence ID" value="ABD10483.1"/>
    <property type="molecule type" value="Genomic_DNA"/>
</dbReference>
<accession>Q2JE09</accession>
<evidence type="ECO:0000313" key="2">
    <source>
        <dbReference type="EMBL" id="ABD10483.1"/>
    </source>
</evidence>
<feature type="region of interest" description="Disordered" evidence="1">
    <location>
        <begin position="1"/>
        <end position="101"/>
    </location>
</feature>
<reference evidence="2 3" key="1">
    <citation type="journal article" date="2007" name="Genome Res.">
        <title>Genome characteristics of facultatively symbiotic Frankia sp. strains reflect host range and host plant biogeography.</title>
        <authorList>
            <person name="Normand P."/>
            <person name="Lapierre P."/>
            <person name="Tisa L.S."/>
            <person name="Gogarten J.P."/>
            <person name="Alloisio N."/>
            <person name="Bagnarol E."/>
            <person name="Bassi C.A."/>
            <person name="Berry A.M."/>
            <person name="Bickhart D.M."/>
            <person name="Choisne N."/>
            <person name="Couloux A."/>
            <person name="Cournoyer B."/>
            <person name="Cruveiller S."/>
            <person name="Daubin V."/>
            <person name="Demange N."/>
            <person name="Francino M.P."/>
            <person name="Goltsman E."/>
            <person name="Huang Y."/>
            <person name="Kopp O.R."/>
            <person name="Labarre L."/>
            <person name="Lapidus A."/>
            <person name="Lavire C."/>
            <person name="Marechal J."/>
            <person name="Martinez M."/>
            <person name="Mastronunzio J.E."/>
            <person name="Mullin B.C."/>
            <person name="Niemann J."/>
            <person name="Pujic P."/>
            <person name="Rawnsley T."/>
            <person name="Rouy Z."/>
            <person name="Schenowitz C."/>
            <person name="Sellstedt A."/>
            <person name="Tavares F."/>
            <person name="Tomkins J.P."/>
            <person name="Vallenet D."/>
            <person name="Valverde C."/>
            <person name="Wall L.G."/>
            <person name="Wang Y."/>
            <person name="Medigue C."/>
            <person name="Benson D.R."/>
        </authorList>
    </citation>
    <scope>NUCLEOTIDE SEQUENCE [LARGE SCALE GENOMIC DNA]</scope>
    <source>
        <strain evidence="3">DSM 45818 / CECT 9043 / CcI3</strain>
    </source>
</reference>
<organism evidence="2 3">
    <name type="scientific">Frankia casuarinae (strain DSM 45818 / CECT 9043 / HFP020203 / CcI3)</name>
    <dbReference type="NCBI Taxonomy" id="106370"/>
    <lineage>
        <taxon>Bacteria</taxon>
        <taxon>Bacillati</taxon>
        <taxon>Actinomycetota</taxon>
        <taxon>Actinomycetes</taxon>
        <taxon>Frankiales</taxon>
        <taxon>Frankiaceae</taxon>
        <taxon>Frankia</taxon>
    </lineage>
</organism>
<dbReference type="Proteomes" id="UP000001937">
    <property type="component" value="Chromosome"/>
</dbReference>
<name>Q2JE09_FRACC</name>
<dbReference type="AlphaFoldDB" id="Q2JE09"/>
<evidence type="ECO:0000256" key="1">
    <source>
        <dbReference type="SAM" id="MobiDB-lite"/>
    </source>
</evidence>
<feature type="compositionally biased region" description="Polar residues" evidence="1">
    <location>
        <begin position="1"/>
        <end position="10"/>
    </location>
</feature>
<protein>
    <submittedName>
        <fullName evidence="2">Uncharacterized protein</fullName>
    </submittedName>
</protein>